<dbReference type="KEGG" id="caqu:CAQU_05285"/>
<name>A0A1L7CFD3_9CORY</name>
<feature type="signal peptide" evidence="1">
    <location>
        <begin position="1"/>
        <end position="24"/>
    </location>
</feature>
<evidence type="ECO:0000313" key="3">
    <source>
        <dbReference type="Proteomes" id="UP000185478"/>
    </source>
</evidence>
<dbReference type="RefSeq" id="WP_075725820.1">
    <property type="nucleotide sequence ID" value="NZ_CP009245.1"/>
</dbReference>
<keyword evidence="1" id="KW-0732">Signal</keyword>
<dbReference type="OrthoDB" id="9882953at2"/>
<dbReference type="Proteomes" id="UP000185478">
    <property type="component" value="Chromosome"/>
</dbReference>
<dbReference type="EMBL" id="CP009245">
    <property type="protein sequence ID" value="APT84571.1"/>
    <property type="molecule type" value="Genomic_DNA"/>
</dbReference>
<evidence type="ECO:0000256" key="1">
    <source>
        <dbReference type="SAM" id="SignalP"/>
    </source>
</evidence>
<organism evidence="2 3">
    <name type="scientific">Corynebacterium aquilae DSM 44791</name>
    <dbReference type="NCBI Taxonomy" id="1431546"/>
    <lineage>
        <taxon>Bacteria</taxon>
        <taxon>Bacillati</taxon>
        <taxon>Actinomycetota</taxon>
        <taxon>Actinomycetes</taxon>
        <taxon>Mycobacteriales</taxon>
        <taxon>Corynebacteriaceae</taxon>
        <taxon>Corynebacterium</taxon>
    </lineage>
</organism>
<protein>
    <submittedName>
        <fullName evidence="2">Uncharacterized protein</fullName>
    </submittedName>
</protein>
<evidence type="ECO:0000313" key="2">
    <source>
        <dbReference type="EMBL" id="APT84571.1"/>
    </source>
</evidence>
<feature type="chain" id="PRO_5013381201" evidence="1">
    <location>
        <begin position="25"/>
        <end position="150"/>
    </location>
</feature>
<reference evidence="2 3" key="1">
    <citation type="submission" date="2014-08" db="EMBL/GenBank/DDBJ databases">
        <title>Complete genome sequence of Corynebacterium aquilae S-613T(T) (=DSM 44791(T)), isolated from the choana of a healthy golden eagle.</title>
        <authorList>
            <person name="Ruckert C."/>
            <person name="Albersmeier A."/>
            <person name="Winkler A."/>
            <person name="Kalinowski J."/>
        </authorList>
    </citation>
    <scope>NUCLEOTIDE SEQUENCE [LARGE SCALE GENOMIC DNA]</scope>
    <source>
        <strain evidence="2 3">S-613</strain>
    </source>
</reference>
<keyword evidence="3" id="KW-1185">Reference proteome</keyword>
<accession>A0A1L7CFD3</accession>
<dbReference type="AlphaFoldDB" id="A0A1L7CFD3"/>
<proteinExistence type="predicted"/>
<gene>
    <name evidence="2" type="ORF">CAQU_05285</name>
</gene>
<sequence>MRRMSALLVVCLATIPVTINPATRADEPPATPVVVRASVSASQLEELVNSTQASTCQDVAKTYAGAPRNLRSFRDFMHREGFPSQGLNLTVNQEVKLMHAVEDKMMDCRLIDDDRTVAARISSYLSEVFGPVSYLLNRVSETNFGVTRFD</sequence>